<dbReference type="AlphaFoldDB" id="A0A7J9D7L0"/>
<evidence type="ECO:0000256" key="2">
    <source>
        <dbReference type="ARBA" id="ARBA00009263"/>
    </source>
</evidence>
<evidence type="ECO:0000313" key="7">
    <source>
        <dbReference type="Proteomes" id="UP000593579"/>
    </source>
</evidence>
<comment type="caution">
    <text evidence="6">The sequence shown here is derived from an EMBL/GenBank/DDBJ whole genome shotgun (WGS) entry which is preliminary data.</text>
</comment>
<dbReference type="InterPro" id="IPR016040">
    <property type="entry name" value="NAD(P)-bd_dom"/>
</dbReference>
<feature type="domain" description="NAD(P)-binding" evidence="5">
    <location>
        <begin position="27"/>
        <end position="94"/>
    </location>
</feature>
<dbReference type="PANTHER" id="PTHR43715:SF1">
    <property type="entry name" value="GDP-MANNOSE 4,6 DEHYDRATASE"/>
    <property type="match status" value="1"/>
</dbReference>
<reference evidence="6 7" key="1">
    <citation type="journal article" date="2019" name="Genome Biol. Evol.">
        <title>Insights into the evolution of the New World diploid cottons (Gossypium, subgenus Houzingenia) based on genome sequencing.</title>
        <authorList>
            <person name="Grover C.E."/>
            <person name="Arick M.A. 2nd"/>
            <person name="Thrash A."/>
            <person name="Conover J.L."/>
            <person name="Sanders W.S."/>
            <person name="Peterson D.G."/>
            <person name="Frelichowski J.E."/>
            <person name="Scheffler J.A."/>
            <person name="Scheffler B.E."/>
            <person name="Wendel J.F."/>
        </authorList>
    </citation>
    <scope>NUCLEOTIDE SEQUENCE [LARGE SCALE GENOMIC DNA]</scope>
    <source>
        <strain evidence="6">5</strain>
        <tissue evidence="6">Leaf</tissue>
    </source>
</reference>
<dbReference type="EC" id="4.2.1.47" evidence="3"/>
<comment type="similarity">
    <text evidence="2">Belongs to the NAD(P)-dependent epimerase/dehydratase family. GDP-mannose 4,6-dehydratase subfamily.</text>
</comment>
<evidence type="ECO:0000313" key="6">
    <source>
        <dbReference type="EMBL" id="MBA0756651.1"/>
    </source>
</evidence>
<keyword evidence="4" id="KW-0456">Lyase</keyword>
<keyword evidence="7" id="KW-1185">Reference proteome</keyword>
<proteinExistence type="inferred from homology"/>
<dbReference type="OrthoDB" id="1468716at2759"/>
<dbReference type="Pfam" id="PF16363">
    <property type="entry name" value="GDP_Man_Dehyd"/>
    <property type="match status" value="1"/>
</dbReference>
<evidence type="ECO:0000259" key="5">
    <source>
        <dbReference type="Pfam" id="PF16363"/>
    </source>
</evidence>
<dbReference type="InterPro" id="IPR006368">
    <property type="entry name" value="GDP_Man_deHydtase"/>
</dbReference>
<protein>
    <recommendedName>
        <fullName evidence="3">GDP-mannose 4,6-dehydratase</fullName>
        <ecNumber evidence="3">4.2.1.47</ecNumber>
    </recommendedName>
</protein>
<evidence type="ECO:0000256" key="3">
    <source>
        <dbReference type="ARBA" id="ARBA00011989"/>
    </source>
</evidence>
<dbReference type="SUPFAM" id="SSF51735">
    <property type="entry name" value="NAD(P)-binding Rossmann-fold domains"/>
    <property type="match status" value="1"/>
</dbReference>
<dbReference type="Gene3D" id="3.40.50.720">
    <property type="entry name" value="NAD(P)-binding Rossmann-like Domain"/>
    <property type="match status" value="1"/>
</dbReference>
<name>A0A7J9D7L0_GOSGO</name>
<dbReference type="GO" id="GO:0042351">
    <property type="term" value="P:'de novo' GDP-L-fucose biosynthetic process"/>
    <property type="evidence" value="ECO:0007669"/>
    <property type="project" value="TreeGrafter"/>
</dbReference>
<dbReference type="FunFam" id="3.40.50.720:FF:000924">
    <property type="entry name" value="GDP-mannose 4,6 dehydratase"/>
    <property type="match status" value="1"/>
</dbReference>
<sequence length="192" mass="21512">MAANIESYKAGSHTISGDIIPKCKITLITGITGQDGSYLTKFLFNKGYEVHGLIRHSSNFNTQRINHIYIDPHNAHKARMKFHYADLSDSSFLRAGSTPYDSTRFTILWHNLTLPSLLKSSITLLTSWSSEPSACWKPLDPTLSPRVGATSSTTKLDHSKCMDPLLPHNLKLPHFTLDPHTQLPNMWRIGTP</sequence>
<dbReference type="Proteomes" id="UP000593579">
    <property type="component" value="Unassembled WGS sequence"/>
</dbReference>
<comment type="cofactor">
    <cofactor evidence="1">
        <name>NADP(+)</name>
        <dbReference type="ChEBI" id="CHEBI:58349"/>
    </cofactor>
</comment>
<organism evidence="6 7">
    <name type="scientific">Gossypium gossypioides</name>
    <name type="common">Mexican cotton</name>
    <name type="synonym">Selera gossypioides</name>
    <dbReference type="NCBI Taxonomy" id="34282"/>
    <lineage>
        <taxon>Eukaryota</taxon>
        <taxon>Viridiplantae</taxon>
        <taxon>Streptophyta</taxon>
        <taxon>Embryophyta</taxon>
        <taxon>Tracheophyta</taxon>
        <taxon>Spermatophyta</taxon>
        <taxon>Magnoliopsida</taxon>
        <taxon>eudicotyledons</taxon>
        <taxon>Gunneridae</taxon>
        <taxon>Pentapetalae</taxon>
        <taxon>rosids</taxon>
        <taxon>malvids</taxon>
        <taxon>Malvales</taxon>
        <taxon>Malvaceae</taxon>
        <taxon>Malvoideae</taxon>
        <taxon>Gossypium</taxon>
    </lineage>
</organism>
<gene>
    <name evidence="6" type="ORF">Gogos_021131</name>
</gene>
<evidence type="ECO:0000256" key="1">
    <source>
        <dbReference type="ARBA" id="ARBA00001937"/>
    </source>
</evidence>
<dbReference type="InterPro" id="IPR036291">
    <property type="entry name" value="NAD(P)-bd_dom_sf"/>
</dbReference>
<dbReference type="EMBL" id="JABEZY010275178">
    <property type="protein sequence ID" value="MBA0756651.1"/>
    <property type="molecule type" value="Genomic_DNA"/>
</dbReference>
<dbReference type="PANTHER" id="PTHR43715">
    <property type="entry name" value="GDP-MANNOSE 4,6-DEHYDRATASE"/>
    <property type="match status" value="1"/>
</dbReference>
<evidence type="ECO:0000256" key="4">
    <source>
        <dbReference type="ARBA" id="ARBA00023239"/>
    </source>
</evidence>
<accession>A0A7J9D7L0</accession>
<dbReference type="GO" id="GO:0008446">
    <property type="term" value="F:GDP-mannose 4,6-dehydratase activity"/>
    <property type="evidence" value="ECO:0007669"/>
    <property type="project" value="UniProtKB-EC"/>
</dbReference>